<name>A0ABW8M6P6_9ACTN</name>
<protein>
    <submittedName>
        <fullName evidence="3">Integrase core domain-containing protein</fullName>
    </submittedName>
</protein>
<reference evidence="3 4" key="1">
    <citation type="submission" date="2024-11" db="EMBL/GenBank/DDBJ databases">
        <title>The Natural Products Discovery Center: Release of the First 8490 Sequenced Strains for Exploring Actinobacteria Biosynthetic Diversity.</title>
        <authorList>
            <person name="Kalkreuter E."/>
            <person name="Kautsar S.A."/>
            <person name="Yang D."/>
            <person name="Bader C.D."/>
            <person name="Teijaro C.N."/>
            <person name="Fluegel L."/>
            <person name="Davis C.M."/>
            <person name="Simpson J.R."/>
            <person name="Lauterbach L."/>
            <person name="Steele A.D."/>
            <person name="Gui C."/>
            <person name="Meng S."/>
            <person name="Li G."/>
            <person name="Viehrig K."/>
            <person name="Ye F."/>
            <person name="Su P."/>
            <person name="Kiefer A.F."/>
            <person name="Nichols A."/>
            <person name="Cepeda A.J."/>
            <person name="Yan W."/>
            <person name="Fan B."/>
            <person name="Jiang Y."/>
            <person name="Adhikari A."/>
            <person name="Zheng C.-J."/>
            <person name="Schuster L."/>
            <person name="Cowan T.M."/>
            <person name="Smanski M.J."/>
            <person name="Chevrette M.G."/>
            <person name="De Carvalho L.P.S."/>
            <person name="Shen B."/>
        </authorList>
    </citation>
    <scope>NUCLEOTIDE SEQUENCE [LARGE SCALE GENOMIC DNA]</scope>
    <source>
        <strain evidence="3 4">NPDC020863</strain>
    </source>
</reference>
<gene>
    <name evidence="3" type="ORF">ACI2L5_49800</name>
</gene>
<dbReference type="EMBL" id="JBJDQH010000034">
    <property type="protein sequence ID" value="MFK4272904.1"/>
    <property type="molecule type" value="Genomic_DNA"/>
</dbReference>
<evidence type="ECO:0000259" key="2">
    <source>
        <dbReference type="Pfam" id="PF13683"/>
    </source>
</evidence>
<evidence type="ECO:0000313" key="3">
    <source>
        <dbReference type="EMBL" id="MFK4272904.1"/>
    </source>
</evidence>
<dbReference type="InterPro" id="IPR001584">
    <property type="entry name" value="Integrase_cat-core"/>
</dbReference>
<dbReference type="Proteomes" id="UP001620295">
    <property type="component" value="Unassembled WGS sequence"/>
</dbReference>
<evidence type="ECO:0000256" key="1">
    <source>
        <dbReference type="SAM" id="MobiDB-lite"/>
    </source>
</evidence>
<feature type="region of interest" description="Disordered" evidence="1">
    <location>
        <begin position="1"/>
        <end position="39"/>
    </location>
</feature>
<accession>A0ABW8M6P6</accession>
<sequence>MLTAVERPSKGRQPSSRQKIRHSSRRPTISDRAHTWANEKLQVNHRTAIKTPFRNESHARQVLDAYARHYNGHRPHQARGQLPPLAREHCGCR</sequence>
<feature type="domain" description="Integrase catalytic" evidence="2">
    <location>
        <begin position="47"/>
        <end position="84"/>
    </location>
</feature>
<dbReference type="RefSeq" id="WP_404749040.1">
    <property type="nucleotide sequence ID" value="NZ_JBJDQH010000034.1"/>
</dbReference>
<organism evidence="3 4">
    <name type="scientific">Streptomyces milbemycinicus</name>
    <dbReference type="NCBI Taxonomy" id="476552"/>
    <lineage>
        <taxon>Bacteria</taxon>
        <taxon>Bacillati</taxon>
        <taxon>Actinomycetota</taxon>
        <taxon>Actinomycetes</taxon>
        <taxon>Kitasatosporales</taxon>
        <taxon>Streptomycetaceae</taxon>
        <taxon>Streptomyces</taxon>
    </lineage>
</organism>
<comment type="caution">
    <text evidence="3">The sequence shown here is derived from an EMBL/GenBank/DDBJ whole genome shotgun (WGS) entry which is preliminary data.</text>
</comment>
<proteinExistence type="predicted"/>
<keyword evidence="4" id="KW-1185">Reference proteome</keyword>
<evidence type="ECO:0000313" key="4">
    <source>
        <dbReference type="Proteomes" id="UP001620295"/>
    </source>
</evidence>
<dbReference type="Pfam" id="PF13683">
    <property type="entry name" value="rve_3"/>
    <property type="match status" value="1"/>
</dbReference>